<dbReference type="InterPro" id="IPR050248">
    <property type="entry name" value="Polysacc_deacetylase_ArnD"/>
</dbReference>
<dbReference type="Gene3D" id="3.20.20.370">
    <property type="entry name" value="Glycoside hydrolase/deacetylase"/>
    <property type="match status" value="1"/>
</dbReference>
<gene>
    <name evidence="2" type="ORF">H7B67_04820</name>
</gene>
<dbReference type="AlphaFoldDB" id="A0A841STS5"/>
<dbReference type="CDD" id="cd10917">
    <property type="entry name" value="CE4_NodB_like_6s_7s"/>
    <property type="match status" value="1"/>
</dbReference>
<feature type="domain" description="NodB homology" evidence="1">
    <location>
        <begin position="10"/>
        <end position="191"/>
    </location>
</feature>
<proteinExistence type="predicted"/>
<keyword evidence="3" id="KW-1185">Reference proteome</keyword>
<sequence length="201" mass="22521">MRHTVPGKEKAVAFTFDDGPNAVYTPQIMEIFGKAGGKATFFMIGSKIEENEETARAVHAQGHEIGNHTYSHPRLTEQTLEEAREELSRTDERIREVTGLPVRTFRPPYFACDDRILRLASEFGYVSIGACNPDTRDWEQPGVDYILERTRPTVGPGAIFLFHDGNGDRSQTVEAVRILVEELSAEGYRFVTVSELLAMAD</sequence>
<reference evidence="2 3" key="1">
    <citation type="submission" date="2020-08" db="EMBL/GenBank/DDBJ databases">
        <title>Cohnella phylogeny.</title>
        <authorList>
            <person name="Dunlap C."/>
        </authorList>
    </citation>
    <scope>NUCLEOTIDE SEQUENCE [LARGE SCALE GENOMIC DNA]</scope>
    <source>
        <strain evidence="2 3">DSM 25241</strain>
    </source>
</reference>
<dbReference type="EMBL" id="JACJVQ010000004">
    <property type="protein sequence ID" value="MBB6633425.1"/>
    <property type="molecule type" value="Genomic_DNA"/>
</dbReference>
<name>A0A841STS5_9BACL</name>
<evidence type="ECO:0000313" key="2">
    <source>
        <dbReference type="EMBL" id="MBB6633425.1"/>
    </source>
</evidence>
<dbReference type="Pfam" id="PF01522">
    <property type="entry name" value="Polysacc_deac_1"/>
    <property type="match status" value="1"/>
</dbReference>
<protein>
    <submittedName>
        <fullName evidence="2">Polysaccharide deacetylase family protein</fullName>
    </submittedName>
</protein>
<dbReference type="PANTHER" id="PTHR10587">
    <property type="entry name" value="GLYCOSYL TRANSFERASE-RELATED"/>
    <property type="match status" value="1"/>
</dbReference>
<dbReference type="PROSITE" id="PS51677">
    <property type="entry name" value="NODB"/>
    <property type="match status" value="1"/>
</dbReference>
<evidence type="ECO:0000313" key="3">
    <source>
        <dbReference type="Proteomes" id="UP000535838"/>
    </source>
</evidence>
<dbReference type="SUPFAM" id="SSF88713">
    <property type="entry name" value="Glycoside hydrolase/deacetylase"/>
    <property type="match status" value="1"/>
</dbReference>
<dbReference type="InterPro" id="IPR011330">
    <property type="entry name" value="Glyco_hydro/deAcase_b/a-brl"/>
</dbReference>
<organism evidence="2 3">
    <name type="scientific">Cohnella thailandensis</name>
    <dbReference type="NCBI Taxonomy" id="557557"/>
    <lineage>
        <taxon>Bacteria</taxon>
        <taxon>Bacillati</taxon>
        <taxon>Bacillota</taxon>
        <taxon>Bacilli</taxon>
        <taxon>Bacillales</taxon>
        <taxon>Paenibacillaceae</taxon>
        <taxon>Cohnella</taxon>
    </lineage>
</organism>
<accession>A0A841STS5</accession>
<dbReference type="GO" id="GO:0016810">
    <property type="term" value="F:hydrolase activity, acting on carbon-nitrogen (but not peptide) bonds"/>
    <property type="evidence" value="ECO:0007669"/>
    <property type="project" value="InterPro"/>
</dbReference>
<dbReference type="GO" id="GO:0005975">
    <property type="term" value="P:carbohydrate metabolic process"/>
    <property type="evidence" value="ECO:0007669"/>
    <property type="project" value="InterPro"/>
</dbReference>
<dbReference type="InterPro" id="IPR002509">
    <property type="entry name" value="NODB_dom"/>
</dbReference>
<dbReference type="Proteomes" id="UP000535838">
    <property type="component" value="Unassembled WGS sequence"/>
</dbReference>
<comment type="caution">
    <text evidence="2">The sequence shown here is derived from an EMBL/GenBank/DDBJ whole genome shotgun (WGS) entry which is preliminary data.</text>
</comment>
<evidence type="ECO:0000259" key="1">
    <source>
        <dbReference type="PROSITE" id="PS51677"/>
    </source>
</evidence>